<reference evidence="3" key="1">
    <citation type="submission" date="2020-11" db="EMBL/GenBank/DDBJ databases">
        <authorList>
            <consortium name="DOE Joint Genome Institute"/>
            <person name="Ahrendt S."/>
            <person name="Riley R."/>
            <person name="Andreopoulos W."/>
            <person name="LaButti K."/>
            <person name="Pangilinan J."/>
            <person name="Ruiz-duenas F.J."/>
            <person name="Barrasa J.M."/>
            <person name="Sanchez-Garcia M."/>
            <person name="Camarero S."/>
            <person name="Miyauchi S."/>
            <person name="Serrano A."/>
            <person name="Linde D."/>
            <person name="Babiker R."/>
            <person name="Drula E."/>
            <person name="Ayuso-Fernandez I."/>
            <person name="Pacheco R."/>
            <person name="Padilla G."/>
            <person name="Ferreira P."/>
            <person name="Barriuso J."/>
            <person name="Kellner H."/>
            <person name="Castanera R."/>
            <person name="Alfaro M."/>
            <person name="Ramirez L."/>
            <person name="Pisabarro A.G."/>
            <person name="Kuo A."/>
            <person name="Tritt A."/>
            <person name="Lipzen A."/>
            <person name="He G."/>
            <person name="Yan M."/>
            <person name="Ng V."/>
            <person name="Cullen D."/>
            <person name="Martin F."/>
            <person name="Rosso M.-N."/>
            <person name="Henrissat B."/>
            <person name="Hibbett D."/>
            <person name="Martinez A.T."/>
            <person name="Grigoriev I.V."/>
        </authorList>
    </citation>
    <scope>NUCLEOTIDE SEQUENCE</scope>
    <source>
        <strain evidence="3">AH 44721</strain>
    </source>
</reference>
<feature type="compositionally biased region" description="Pro residues" evidence="1">
    <location>
        <begin position="441"/>
        <end position="455"/>
    </location>
</feature>
<sequence length="563" mass="62282">MSEESEKTFTQAIGMFIVGTLPSQIYLHFLLRLPSLYFSRVARIFEEADLTLPEIKKMALETASQGKANFFDFQVLELQNVPPEYERLKSTWEAFIDSVMREWKTFNLISVLLLSAILTILQIQSAASDPITRYTALFSLICALISLLFGCMYIIRFGSMRKTYKAAEWALEAKKTKTIWWNVWVLLAMPAIWLTWSIVLYIACIMSFIWRTSPLDDGPTFNVTNRTIFAVRIAISTVLGLGVIYGWLILSTFRRYGTAMDKTWKKRIDGWIEEKAQIQSSTPYPYSTPYYDPTSYAPQSYPNPYPGNVQTPWPPPPQGLSPWAAPTQAPPPWGPPPQAPVHPPDSPAMFRPATDIPPPEPYDSEEPSEEDGPTSNATQSNTFYNKFSSGPQPGDSSSGSGVPDRPGSISETPPVPAPPTQVPQPPRNITTTLAPTRTPLAVPPPPTLPPIPGTPANPYTQPSSLRNSAEIRHLSPALGLNLHGQPEEEEEDSHDYRVRFRSPLLSAQTSTYTDSEADETSRFGPMSPGLASSSVANHGPPESGPSGVSRDTESPNPHKNVDS</sequence>
<feature type="compositionally biased region" description="Pro residues" evidence="1">
    <location>
        <begin position="413"/>
        <end position="426"/>
    </location>
</feature>
<keyword evidence="2" id="KW-0472">Membrane</keyword>
<feature type="transmembrane region" description="Helical" evidence="2">
    <location>
        <begin position="183"/>
        <end position="209"/>
    </location>
</feature>
<feature type="region of interest" description="Disordered" evidence="1">
    <location>
        <begin position="301"/>
        <end position="563"/>
    </location>
</feature>
<dbReference type="AlphaFoldDB" id="A0A9P5TJQ1"/>
<proteinExistence type="predicted"/>
<evidence type="ECO:0000256" key="2">
    <source>
        <dbReference type="SAM" id="Phobius"/>
    </source>
</evidence>
<accession>A0A9P5TJQ1</accession>
<keyword evidence="2" id="KW-1133">Transmembrane helix</keyword>
<protein>
    <submittedName>
        <fullName evidence="3">Uncharacterized protein</fullName>
    </submittedName>
</protein>
<evidence type="ECO:0000313" key="4">
    <source>
        <dbReference type="Proteomes" id="UP000724874"/>
    </source>
</evidence>
<name>A0A9P5TJQ1_GYMJU</name>
<organism evidence="3 4">
    <name type="scientific">Gymnopilus junonius</name>
    <name type="common">Spectacular rustgill mushroom</name>
    <name type="synonym">Gymnopilus spectabilis subsp. junonius</name>
    <dbReference type="NCBI Taxonomy" id="109634"/>
    <lineage>
        <taxon>Eukaryota</taxon>
        <taxon>Fungi</taxon>
        <taxon>Dikarya</taxon>
        <taxon>Basidiomycota</taxon>
        <taxon>Agaricomycotina</taxon>
        <taxon>Agaricomycetes</taxon>
        <taxon>Agaricomycetidae</taxon>
        <taxon>Agaricales</taxon>
        <taxon>Agaricineae</taxon>
        <taxon>Hymenogastraceae</taxon>
        <taxon>Gymnopilus</taxon>
    </lineage>
</organism>
<feature type="compositionally biased region" description="Low complexity" evidence="1">
    <location>
        <begin position="388"/>
        <end position="408"/>
    </location>
</feature>
<dbReference type="EMBL" id="JADNYJ010000116">
    <property type="protein sequence ID" value="KAF8883319.1"/>
    <property type="molecule type" value="Genomic_DNA"/>
</dbReference>
<feature type="compositionally biased region" description="Low complexity" evidence="1">
    <location>
        <begin position="430"/>
        <end position="440"/>
    </location>
</feature>
<feature type="transmembrane region" description="Helical" evidence="2">
    <location>
        <begin position="229"/>
        <end position="250"/>
    </location>
</feature>
<feature type="compositionally biased region" description="Polar residues" evidence="1">
    <location>
        <begin position="373"/>
        <end position="387"/>
    </location>
</feature>
<dbReference type="Proteomes" id="UP000724874">
    <property type="component" value="Unassembled WGS sequence"/>
</dbReference>
<evidence type="ECO:0000256" key="1">
    <source>
        <dbReference type="SAM" id="MobiDB-lite"/>
    </source>
</evidence>
<evidence type="ECO:0000313" key="3">
    <source>
        <dbReference type="EMBL" id="KAF8883319.1"/>
    </source>
</evidence>
<feature type="transmembrane region" description="Helical" evidence="2">
    <location>
        <begin position="136"/>
        <end position="155"/>
    </location>
</feature>
<keyword evidence="2" id="KW-0812">Transmembrane</keyword>
<keyword evidence="4" id="KW-1185">Reference proteome</keyword>
<feature type="compositionally biased region" description="Pro residues" evidence="1">
    <location>
        <begin position="328"/>
        <end position="346"/>
    </location>
</feature>
<feature type="transmembrane region" description="Helical" evidence="2">
    <location>
        <begin position="12"/>
        <end position="31"/>
    </location>
</feature>
<comment type="caution">
    <text evidence="3">The sequence shown here is derived from an EMBL/GenBank/DDBJ whole genome shotgun (WGS) entry which is preliminary data.</text>
</comment>
<feature type="transmembrane region" description="Helical" evidence="2">
    <location>
        <begin position="105"/>
        <end position="124"/>
    </location>
</feature>
<feature type="compositionally biased region" description="Polar residues" evidence="1">
    <location>
        <begin position="505"/>
        <end position="514"/>
    </location>
</feature>
<gene>
    <name evidence="3" type="ORF">CPB84DRAFT_1850966</name>
</gene>
<dbReference type="OrthoDB" id="3062801at2759"/>
<feature type="compositionally biased region" description="Acidic residues" evidence="1">
    <location>
        <begin position="362"/>
        <end position="372"/>
    </location>
</feature>